<dbReference type="InterPro" id="IPR001789">
    <property type="entry name" value="Sig_transdc_resp-reg_receiver"/>
</dbReference>
<dbReference type="InterPro" id="IPR029787">
    <property type="entry name" value="Nucleotide_cyclase"/>
</dbReference>
<dbReference type="Gene3D" id="3.40.50.2300">
    <property type="match status" value="2"/>
</dbReference>
<accession>A0ABY4CNH4</accession>
<evidence type="ECO:0000256" key="2">
    <source>
        <dbReference type="PROSITE-ProRule" id="PRU00169"/>
    </source>
</evidence>
<dbReference type="PROSITE" id="PS50110">
    <property type="entry name" value="RESPONSE_REGULATORY"/>
    <property type="match status" value="2"/>
</dbReference>
<dbReference type="Gene3D" id="6.10.250.690">
    <property type="match status" value="1"/>
</dbReference>
<feature type="modified residue" description="Phosphohistidine" evidence="1">
    <location>
        <position position="35"/>
    </location>
</feature>
<evidence type="ECO:0000259" key="4">
    <source>
        <dbReference type="PROSITE" id="PS50887"/>
    </source>
</evidence>
<feature type="modified residue" description="4-aspartylphosphate" evidence="2">
    <location>
        <position position="468"/>
    </location>
</feature>
<dbReference type="Gene3D" id="3.30.70.270">
    <property type="match status" value="1"/>
</dbReference>
<name>A0ABY4CNH4_9BACL</name>
<dbReference type="SUPFAM" id="SSF47226">
    <property type="entry name" value="Histidine-containing phosphotransfer domain, HPT domain"/>
    <property type="match status" value="1"/>
</dbReference>
<dbReference type="SMART" id="SM00267">
    <property type="entry name" value="GGDEF"/>
    <property type="match status" value="1"/>
</dbReference>
<reference evidence="6" key="1">
    <citation type="submission" date="2021-12" db="EMBL/GenBank/DDBJ databases">
        <title>Alicyclobacillaceae gen. nov., sp. nov., isolated from chalcocite enrichment system.</title>
        <authorList>
            <person name="Jiang Z."/>
        </authorList>
    </citation>
    <scope>NUCLEOTIDE SEQUENCE</scope>
    <source>
        <strain evidence="6">MYW30-H2</strain>
    </source>
</reference>
<dbReference type="InterPro" id="IPR008207">
    <property type="entry name" value="Sig_transdc_His_kin_Hpt_dom"/>
</dbReference>
<dbReference type="GO" id="GO:0052621">
    <property type="term" value="F:diguanylate cyclase activity"/>
    <property type="evidence" value="ECO:0007669"/>
    <property type="project" value="UniProtKB-EC"/>
</dbReference>
<dbReference type="NCBIfam" id="TIGR00254">
    <property type="entry name" value="GGDEF"/>
    <property type="match status" value="1"/>
</dbReference>
<dbReference type="SUPFAM" id="SSF55073">
    <property type="entry name" value="Nucleotide cyclase"/>
    <property type="match status" value="1"/>
</dbReference>
<dbReference type="EMBL" id="CP089291">
    <property type="protein sequence ID" value="UOF92038.1"/>
    <property type="molecule type" value="Genomic_DNA"/>
</dbReference>
<dbReference type="Proteomes" id="UP000830167">
    <property type="component" value="Chromosome"/>
</dbReference>
<dbReference type="Pfam" id="PF00072">
    <property type="entry name" value="Response_reg"/>
    <property type="match status" value="2"/>
</dbReference>
<keyword evidence="6" id="KW-0808">Transferase</keyword>
<evidence type="ECO:0000313" key="7">
    <source>
        <dbReference type="Proteomes" id="UP000830167"/>
    </source>
</evidence>
<keyword evidence="2" id="KW-0597">Phosphoprotein</keyword>
<dbReference type="PROSITE" id="PS50894">
    <property type="entry name" value="HPT"/>
    <property type="match status" value="1"/>
</dbReference>
<dbReference type="SMART" id="SM00448">
    <property type="entry name" value="REC"/>
    <property type="match status" value="2"/>
</dbReference>
<dbReference type="EC" id="2.7.7.65" evidence="6"/>
<dbReference type="SUPFAM" id="SSF52172">
    <property type="entry name" value="CheY-like"/>
    <property type="match status" value="2"/>
</dbReference>
<evidence type="ECO:0000259" key="3">
    <source>
        <dbReference type="PROSITE" id="PS50110"/>
    </source>
</evidence>
<dbReference type="InterPro" id="IPR036641">
    <property type="entry name" value="HPT_dom_sf"/>
</dbReference>
<dbReference type="CDD" id="cd00156">
    <property type="entry name" value="REC"/>
    <property type="match status" value="1"/>
</dbReference>
<evidence type="ECO:0000256" key="1">
    <source>
        <dbReference type="PROSITE-ProRule" id="PRU00110"/>
    </source>
</evidence>
<dbReference type="Gene3D" id="1.20.120.160">
    <property type="entry name" value="HPT domain"/>
    <property type="match status" value="1"/>
</dbReference>
<dbReference type="PROSITE" id="PS50887">
    <property type="entry name" value="GGDEF"/>
    <property type="match status" value="1"/>
</dbReference>
<feature type="domain" description="HPt" evidence="5">
    <location>
        <begin position="1"/>
        <end position="94"/>
    </location>
</feature>
<dbReference type="InterPro" id="IPR000160">
    <property type="entry name" value="GGDEF_dom"/>
</dbReference>
<dbReference type="InterPro" id="IPR050469">
    <property type="entry name" value="Diguanylate_Cyclase"/>
</dbReference>
<dbReference type="InterPro" id="IPR043128">
    <property type="entry name" value="Rev_trsase/Diguanyl_cyclase"/>
</dbReference>
<dbReference type="Pfam" id="PF00990">
    <property type="entry name" value="GGDEF"/>
    <property type="match status" value="1"/>
</dbReference>
<keyword evidence="7" id="KW-1185">Reference proteome</keyword>
<feature type="domain" description="Response regulatory" evidence="3">
    <location>
        <begin position="412"/>
        <end position="535"/>
    </location>
</feature>
<sequence>MEKYQQLFMKRLQSTIQRWVQQQHVTNQDLYRFVHTVKGTAASIGLPHVSELAEESVRNLNEADDRIWEYQDWYMIVDPILQTLDFQQSLLLNNRPLKNKQPPTAREDSPLILVVDDDIEFLTYLKDELEKEGLMVLGSLNAEKALEQFYEQKPDCVILDVHLPDKSGLDVLHSMIEKAQALFIPILVISADHDKNKRMQAYEIGAVDYIEKPFDYDEFKVRLKNRLKYKEIANKAILLDELTGAFNRKFFKLEMERQLHEISRSNESFAIVLLDLDYFKSINDRFGHHVGDEVLLAFSNFIKEKKRFSDFFIRYGGEEFILLLPRTNSKQAHVLTNRLLQEFSAVTFGGNENSFHVTFSAGIVEITSESAHIEEYMKRVDQALYRAKEDGRNRVCIYDKNAVSARGADIIHIGIIDDDTVMHQLLSDQLTRLQLTGFALDVKAFRDGEEFFGCDWHKQKGKYLILLDGILPRMDGLEVLKKIRNECDKNDFVVIMLTGRKEEKDIVAALEMGADDYLTKPFSLIELEARIKRLVLRMLN</sequence>
<keyword evidence="6" id="KW-0548">Nucleotidyltransferase</keyword>
<protein>
    <submittedName>
        <fullName evidence="6">Diguanylate cyclase</fullName>
        <ecNumber evidence="6">2.7.7.65</ecNumber>
    </submittedName>
</protein>
<dbReference type="InterPro" id="IPR011006">
    <property type="entry name" value="CheY-like_superfamily"/>
</dbReference>
<proteinExistence type="predicted"/>
<feature type="domain" description="Response regulatory" evidence="3">
    <location>
        <begin position="111"/>
        <end position="227"/>
    </location>
</feature>
<dbReference type="RefSeq" id="WP_347438721.1">
    <property type="nucleotide sequence ID" value="NZ_CP089291.1"/>
</dbReference>
<evidence type="ECO:0000313" key="6">
    <source>
        <dbReference type="EMBL" id="UOF92038.1"/>
    </source>
</evidence>
<dbReference type="Pfam" id="PF01627">
    <property type="entry name" value="Hpt"/>
    <property type="match status" value="1"/>
</dbReference>
<dbReference type="CDD" id="cd01949">
    <property type="entry name" value="GGDEF"/>
    <property type="match status" value="1"/>
</dbReference>
<gene>
    <name evidence="6" type="ORF">LSG31_07345</name>
</gene>
<evidence type="ECO:0000259" key="5">
    <source>
        <dbReference type="PROSITE" id="PS50894"/>
    </source>
</evidence>
<organism evidence="6 7">
    <name type="scientific">Fodinisporobacter ferrooxydans</name>
    <dbReference type="NCBI Taxonomy" id="2901836"/>
    <lineage>
        <taxon>Bacteria</taxon>
        <taxon>Bacillati</taxon>
        <taxon>Bacillota</taxon>
        <taxon>Bacilli</taxon>
        <taxon>Bacillales</taxon>
        <taxon>Alicyclobacillaceae</taxon>
        <taxon>Fodinisporobacter</taxon>
    </lineage>
</organism>
<feature type="domain" description="GGDEF" evidence="4">
    <location>
        <begin position="267"/>
        <end position="400"/>
    </location>
</feature>
<feature type="modified residue" description="4-aspartylphosphate" evidence="2">
    <location>
        <position position="160"/>
    </location>
</feature>
<dbReference type="PANTHER" id="PTHR45138">
    <property type="entry name" value="REGULATORY COMPONENTS OF SENSORY TRANSDUCTION SYSTEM"/>
    <property type="match status" value="1"/>
</dbReference>
<dbReference type="PANTHER" id="PTHR45138:SF9">
    <property type="entry name" value="DIGUANYLATE CYCLASE DGCM-RELATED"/>
    <property type="match status" value="1"/>
</dbReference>